<evidence type="ECO:0000313" key="3">
    <source>
        <dbReference type="EMBL" id="CCU74283.1"/>
    </source>
</evidence>
<organism evidence="3 4">
    <name type="scientific">Blumeria graminis f. sp. hordei (strain DH14)</name>
    <name type="common">Barley powdery mildew</name>
    <name type="synonym">Oidium monilioides f. sp. hordei</name>
    <dbReference type="NCBI Taxonomy" id="546991"/>
    <lineage>
        <taxon>Eukaryota</taxon>
        <taxon>Fungi</taxon>
        <taxon>Dikarya</taxon>
        <taxon>Ascomycota</taxon>
        <taxon>Pezizomycotina</taxon>
        <taxon>Leotiomycetes</taxon>
        <taxon>Erysiphales</taxon>
        <taxon>Erysiphaceae</taxon>
        <taxon>Blumeria</taxon>
        <taxon>Blumeria hordei</taxon>
    </lineage>
</organism>
<evidence type="ECO:0000256" key="2">
    <source>
        <dbReference type="SAM" id="Phobius"/>
    </source>
</evidence>
<keyword evidence="2" id="KW-0472">Membrane</keyword>
<name>N1J912_BLUG1</name>
<proteinExistence type="predicted"/>
<dbReference type="Proteomes" id="UP000015441">
    <property type="component" value="Unassembled WGS sequence"/>
</dbReference>
<feature type="compositionally biased region" description="Basic and acidic residues" evidence="1">
    <location>
        <begin position="160"/>
        <end position="171"/>
    </location>
</feature>
<dbReference type="AlphaFoldDB" id="N1J912"/>
<dbReference type="eggNOG" id="ENOG502SAXD">
    <property type="taxonomic scope" value="Eukaryota"/>
</dbReference>
<feature type="region of interest" description="Disordered" evidence="1">
    <location>
        <begin position="69"/>
        <end position="98"/>
    </location>
</feature>
<dbReference type="EMBL" id="CAUH01000183">
    <property type="protein sequence ID" value="CCU74283.1"/>
    <property type="molecule type" value="Genomic_DNA"/>
</dbReference>
<feature type="transmembrane region" description="Helical" evidence="2">
    <location>
        <begin position="7"/>
        <end position="27"/>
    </location>
</feature>
<reference evidence="3 4" key="1">
    <citation type="journal article" date="2010" name="Science">
        <title>Genome expansion and gene loss in powdery mildew fungi reveal tradeoffs in extreme parasitism.</title>
        <authorList>
            <person name="Spanu P.D."/>
            <person name="Abbott J.C."/>
            <person name="Amselem J."/>
            <person name="Burgis T.A."/>
            <person name="Soanes D.M."/>
            <person name="Stueber K."/>
            <person name="Ver Loren van Themaat E."/>
            <person name="Brown J.K.M."/>
            <person name="Butcher S.A."/>
            <person name="Gurr S.J."/>
            <person name="Lebrun M.-H."/>
            <person name="Ridout C.J."/>
            <person name="Schulze-Lefert P."/>
            <person name="Talbot N.J."/>
            <person name="Ahmadinejad N."/>
            <person name="Ametz C."/>
            <person name="Barton G.R."/>
            <person name="Benjdia M."/>
            <person name="Bidzinski P."/>
            <person name="Bindschedler L.V."/>
            <person name="Both M."/>
            <person name="Brewer M.T."/>
            <person name="Cadle-Davidson L."/>
            <person name="Cadle-Davidson M.M."/>
            <person name="Collemare J."/>
            <person name="Cramer R."/>
            <person name="Frenkel O."/>
            <person name="Godfrey D."/>
            <person name="Harriman J."/>
            <person name="Hoede C."/>
            <person name="King B.C."/>
            <person name="Klages S."/>
            <person name="Kleemann J."/>
            <person name="Knoll D."/>
            <person name="Koti P.S."/>
            <person name="Kreplak J."/>
            <person name="Lopez-Ruiz F.J."/>
            <person name="Lu X."/>
            <person name="Maekawa T."/>
            <person name="Mahanil S."/>
            <person name="Micali C."/>
            <person name="Milgroom M.G."/>
            <person name="Montana G."/>
            <person name="Noir S."/>
            <person name="O'Connell R.J."/>
            <person name="Oberhaensli S."/>
            <person name="Parlange F."/>
            <person name="Pedersen C."/>
            <person name="Quesneville H."/>
            <person name="Reinhardt R."/>
            <person name="Rott M."/>
            <person name="Sacristan S."/>
            <person name="Schmidt S.M."/>
            <person name="Schoen M."/>
            <person name="Skamnioti P."/>
            <person name="Sommer H."/>
            <person name="Stephens A."/>
            <person name="Takahara H."/>
            <person name="Thordal-Christensen H."/>
            <person name="Vigouroux M."/>
            <person name="Wessling R."/>
            <person name="Wicker T."/>
            <person name="Panstruga R."/>
        </authorList>
    </citation>
    <scope>NUCLEOTIDE SEQUENCE [LARGE SCALE GENOMIC DNA]</scope>
    <source>
        <strain evidence="3">DH14</strain>
    </source>
</reference>
<keyword evidence="4" id="KW-1185">Reference proteome</keyword>
<sequence>MAVLYPLCQYAFVLPLLALASLPTILLATITTILSILLLLLITIFLYINLALAVVPQCLLERHSSTATPRQSLRHGESSTHSSTSQNKKRNCSRSITSASPPHNLGLCLGLDASRDYEGVGGWELSQAQNERADRDLPWMQAMPSLELPGDYARRHHRNSKIDSTDSEHRVSTPSKQRF</sequence>
<evidence type="ECO:0000256" key="1">
    <source>
        <dbReference type="SAM" id="MobiDB-lite"/>
    </source>
</evidence>
<comment type="caution">
    <text evidence="3">The sequence shown here is derived from an EMBL/GenBank/DDBJ whole genome shotgun (WGS) entry which is preliminary data.</text>
</comment>
<gene>
    <name evidence="3" type="ORF">BGHDH14_bgh03813</name>
</gene>
<accession>N1J912</accession>
<dbReference type="HOGENOM" id="CLU_056392_1_0_1"/>
<protein>
    <submittedName>
        <fullName evidence="3">Uncharacterized protein</fullName>
    </submittedName>
</protein>
<dbReference type="OrthoDB" id="4492972at2759"/>
<keyword evidence="2" id="KW-0812">Transmembrane</keyword>
<evidence type="ECO:0000313" key="4">
    <source>
        <dbReference type="Proteomes" id="UP000015441"/>
    </source>
</evidence>
<keyword evidence="2" id="KW-1133">Transmembrane helix</keyword>
<feature type="transmembrane region" description="Helical" evidence="2">
    <location>
        <begin position="33"/>
        <end position="55"/>
    </location>
</feature>
<feature type="region of interest" description="Disordered" evidence="1">
    <location>
        <begin position="148"/>
        <end position="179"/>
    </location>
</feature>
<dbReference type="InParanoid" id="N1J912"/>